<dbReference type="EMBL" id="ANIE01000003">
    <property type="protein sequence ID" value="KEF32452.1"/>
    <property type="molecule type" value="Genomic_DNA"/>
</dbReference>
<evidence type="ECO:0000313" key="2">
    <source>
        <dbReference type="EMBL" id="KEF32452.1"/>
    </source>
</evidence>
<keyword evidence="1" id="KW-0472">Membrane</keyword>
<dbReference type="AlphaFoldDB" id="A0A072N5A0"/>
<name>A0A072N5A0_9GAMM</name>
<accession>A0A072N5A0</accession>
<evidence type="ECO:0000313" key="3">
    <source>
        <dbReference type="Proteomes" id="UP000035057"/>
    </source>
</evidence>
<dbReference type="Proteomes" id="UP000035057">
    <property type="component" value="Unassembled WGS sequence"/>
</dbReference>
<keyword evidence="3" id="KW-1185">Reference proteome</keyword>
<evidence type="ECO:0000256" key="1">
    <source>
        <dbReference type="SAM" id="Phobius"/>
    </source>
</evidence>
<keyword evidence="1" id="KW-1133">Transmembrane helix</keyword>
<gene>
    <name evidence="2" type="ORF">D777_01086</name>
</gene>
<reference evidence="2 3" key="1">
    <citation type="submission" date="2012-12" db="EMBL/GenBank/DDBJ databases">
        <title>Genome assembly of Marinobacter sp. AK21.</title>
        <authorList>
            <person name="Khatri I."/>
            <person name="Kumar R."/>
            <person name="Vaidya B."/>
            <person name="Subramanian S."/>
            <person name="Pinnaka A."/>
        </authorList>
    </citation>
    <scope>NUCLEOTIDE SEQUENCE [LARGE SCALE GENOMIC DNA]</scope>
    <source>
        <strain evidence="2 3">AK21</strain>
    </source>
</reference>
<dbReference type="PATRIC" id="fig|1137280.3.peg.901"/>
<sequence>MYELNAMAEVKFATVGYQLNLPLIDLLPLANIPNPSLSLGMPSWGATIQEKTSATLAVAFGLVAYYLIIKVVAFRKPATY</sequence>
<proteinExistence type="predicted"/>
<comment type="caution">
    <text evidence="2">The sequence shown here is derived from an EMBL/GenBank/DDBJ whole genome shotgun (WGS) entry which is preliminary data.</text>
</comment>
<protein>
    <submittedName>
        <fullName evidence="2">Uncharacterized protein</fullName>
    </submittedName>
</protein>
<keyword evidence="1" id="KW-0812">Transmembrane</keyword>
<organism evidence="2 3">
    <name type="scientific">Marinobacter nitratireducens</name>
    <dbReference type="NCBI Taxonomy" id="1137280"/>
    <lineage>
        <taxon>Bacteria</taxon>
        <taxon>Pseudomonadati</taxon>
        <taxon>Pseudomonadota</taxon>
        <taxon>Gammaproteobacteria</taxon>
        <taxon>Pseudomonadales</taxon>
        <taxon>Marinobacteraceae</taxon>
        <taxon>Marinobacter</taxon>
    </lineage>
</organism>
<feature type="transmembrane region" description="Helical" evidence="1">
    <location>
        <begin position="54"/>
        <end position="74"/>
    </location>
</feature>